<evidence type="ECO:0000313" key="6">
    <source>
        <dbReference type="Proteomes" id="UP000541444"/>
    </source>
</evidence>
<dbReference type="Gene3D" id="1.25.40.10">
    <property type="entry name" value="Tetratricopeptide repeat domain"/>
    <property type="match status" value="1"/>
</dbReference>
<dbReference type="AlphaFoldDB" id="A0A7J7P5B2"/>
<evidence type="ECO:0000256" key="3">
    <source>
        <dbReference type="ARBA" id="ARBA00022737"/>
    </source>
</evidence>
<dbReference type="InterPro" id="IPR033891">
    <property type="entry name" value="TTC38"/>
</dbReference>
<evidence type="ECO:0000313" key="5">
    <source>
        <dbReference type="EMBL" id="KAF6174530.1"/>
    </source>
</evidence>
<dbReference type="EMBL" id="JACGCM010000262">
    <property type="protein sequence ID" value="KAF6174530.1"/>
    <property type="molecule type" value="Genomic_DNA"/>
</dbReference>
<keyword evidence="3" id="KW-0677">Repeat</keyword>
<dbReference type="CDD" id="cd05804">
    <property type="entry name" value="StaR_like"/>
    <property type="match status" value="1"/>
</dbReference>
<dbReference type="Proteomes" id="UP000541444">
    <property type="component" value="Unassembled WGS sequence"/>
</dbReference>
<evidence type="ECO:0000256" key="4">
    <source>
        <dbReference type="ARBA" id="ARBA00022803"/>
    </source>
</evidence>
<accession>A0A7J7P5B2</accession>
<dbReference type="InterPro" id="IPR011990">
    <property type="entry name" value="TPR-like_helical_dom_sf"/>
</dbReference>
<evidence type="ECO:0000256" key="1">
    <source>
        <dbReference type="ARBA" id="ARBA00005857"/>
    </source>
</evidence>
<gene>
    <name evidence="5" type="ORF">GIB67_004724</name>
</gene>
<comment type="caution">
    <text evidence="5">The sequence shown here is derived from an EMBL/GenBank/DDBJ whole genome shotgun (WGS) entry which is preliminary data.</text>
</comment>
<proteinExistence type="inferred from homology"/>
<reference evidence="5 6" key="1">
    <citation type="journal article" date="2020" name="IScience">
        <title>Genome Sequencing of the Endangered Kingdonia uniflora (Circaeasteraceae, Ranunculales) Reveals Potential Mechanisms of Evolutionary Specialization.</title>
        <authorList>
            <person name="Sun Y."/>
            <person name="Deng T."/>
            <person name="Zhang A."/>
            <person name="Moore M.J."/>
            <person name="Landis J.B."/>
            <person name="Lin N."/>
            <person name="Zhang H."/>
            <person name="Zhang X."/>
            <person name="Huang J."/>
            <person name="Zhang X."/>
            <person name="Sun H."/>
            <person name="Wang H."/>
        </authorList>
    </citation>
    <scope>NUCLEOTIDE SEQUENCE [LARGE SCALE GENOMIC DNA]</scope>
    <source>
        <strain evidence="5">TB1705</strain>
        <tissue evidence="5">Leaf</tissue>
    </source>
</reference>
<evidence type="ECO:0000256" key="2">
    <source>
        <dbReference type="ARBA" id="ARBA00019992"/>
    </source>
</evidence>
<sequence length="334" mass="38318">MTGEEEQGVKFDRFGHPVRTYSDSCISAINSFYHQFLTYGRERSVILEAPKLDEHCVLANILAAHFLASASSARASLHLASAKARLESATLYEKAVFEVVSYLISSDRDDDVTFDLHSKLLKEFPRDLVSLKRAQVLCFYMGRPDLSLDLVEQAIVLPQNRKENYIYGMLSFPLLELGRIPDAEEAARKGFEINKQDIWSQHNLCHVYQYEYRFKEAVEFMEECSSSWNLCSSFMYTHNWWHVAVCYLEGNAPISKVLEVYDHNIWKELQRNDTIPAEVYLNALALLLRVYVRGQIRLFDDRLKVLAECVADQTLPNNTNITSSTEVEVGIPIP</sequence>
<dbReference type="SUPFAM" id="SSF48452">
    <property type="entry name" value="TPR-like"/>
    <property type="match status" value="1"/>
</dbReference>
<dbReference type="PANTHER" id="PTHR16263:SF4">
    <property type="entry name" value="TETRATRICOPEPTIDE REPEAT PROTEIN 38"/>
    <property type="match status" value="1"/>
</dbReference>
<name>A0A7J7P5B2_9MAGN</name>
<dbReference type="PANTHER" id="PTHR16263">
    <property type="entry name" value="TETRATRICOPEPTIDE REPEAT PROTEIN 38"/>
    <property type="match status" value="1"/>
</dbReference>
<keyword evidence="6" id="KW-1185">Reference proteome</keyword>
<organism evidence="5 6">
    <name type="scientific">Kingdonia uniflora</name>
    <dbReference type="NCBI Taxonomy" id="39325"/>
    <lineage>
        <taxon>Eukaryota</taxon>
        <taxon>Viridiplantae</taxon>
        <taxon>Streptophyta</taxon>
        <taxon>Embryophyta</taxon>
        <taxon>Tracheophyta</taxon>
        <taxon>Spermatophyta</taxon>
        <taxon>Magnoliopsida</taxon>
        <taxon>Ranunculales</taxon>
        <taxon>Circaeasteraceae</taxon>
        <taxon>Kingdonia</taxon>
    </lineage>
</organism>
<protein>
    <recommendedName>
        <fullName evidence="2">Tetratricopeptide repeat protein 38</fullName>
    </recommendedName>
</protein>
<keyword evidence="4" id="KW-0802">TPR repeat</keyword>
<comment type="similarity">
    <text evidence="1">Belongs to the TTC38 family.</text>
</comment>
<dbReference type="OrthoDB" id="1427555at2759"/>